<dbReference type="EMBL" id="VOBR01000003">
    <property type="protein sequence ID" value="TWP53350.1"/>
    <property type="molecule type" value="Genomic_DNA"/>
</dbReference>
<dbReference type="InterPro" id="IPR046214">
    <property type="entry name" value="DUF6247"/>
</dbReference>
<dbReference type="Pfam" id="PF19760">
    <property type="entry name" value="DUF6247"/>
    <property type="match status" value="1"/>
</dbReference>
<accession>A0A563F056</accession>
<organism evidence="1 2">
    <name type="scientific">Lentzea tibetensis</name>
    <dbReference type="NCBI Taxonomy" id="2591470"/>
    <lineage>
        <taxon>Bacteria</taxon>
        <taxon>Bacillati</taxon>
        <taxon>Actinomycetota</taxon>
        <taxon>Actinomycetes</taxon>
        <taxon>Pseudonocardiales</taxon>
        <taxon>Pseudonocardiaceae</taxon>
        <taxon>Lentzea</taxon>
    </lineage>
</organism>
<protein>
    <submittedName>
        <fullName evidence="1">Uncharacterized protein</fullName>
    </submittedName>
</protein>
<reference evidence="1 2" key="1">
    <citation type="submission" date="2019-07" db="EMBL/GenBank/DDBJ databases">
        <title>Lentzea xizangensis sp. nov., isolated from Qinghai-Tibetan Plateau Soils.</title>
        <authorList>
            <person name="Huang J."/>
        </authorList>
    </citation>
    <scope>NUCLEOTIDE SEQUENCE [LARGE SCALE GENOMIC DNA]</scope>
    <source>
        <strain evidence="1 2">FXJ1.1311</strain>
    </source>
</reference>
<dbReference type="AlphaFoldDB" id="A0A563F056"/>
<dbReference type="RefSeq" id="WP_146349761.1">
    <property type="nucleotide sequence ID" value="NZ_VOBR01000003.1"/>
</dbReference>
<name>A0A563F056_9PSEU</name>
<evidence type="ECO:0000313" key="1">
    <source>
        <dbReference type="EMBL" id="TWP53350.1"/>
    </source>
</evidence>
<dbReference type="OrthoDB" id="3533046at2"/>
<proteinExistence type="predicted"/>
<sequence>MASPAAPLPAGPPDRSPRAIRAALLPEETADFDRDYQRARKIAAETLSLDELQQTLEHWHRIARMTQADPAAHRRMLLRAEQTLRTGVLPTDSVSAEDVQALLRERLGQ</sequence>
<dbReference type="Proteomes" id="UP000316639">
    <property type="component" value="Unassembled WGS sequence"/>
</dbReference>
<comment type="caution">
    <text evidence="1">The sequence shown here is derived from an EMBL/GenBank/DDBJ whole genome shotgun (WGS) entry which is preliminary data.</text>
</comment>
<keyword evidence="2" id="KW-1185">Reference proteome</keyword>
<evidence type="ECO:0000313" key="2">
    <source>
        <dbReference type="Proteomes" id="UP000316639"/>
    </source>
</evidence>
<gene>
    <name evidence="1" type="ORF">FKR81_05120</name>
</gene>